<name>A0A291DD07_9MICC</name>
<reference evidence="2" key="1">
    <citation type="submission" date="2017-09" db="EMBL/GenBank/DDBJ databases">
        <title>FDA dAtabase for Regulatory Grade micrObial Sequences (FDA-ARGOS): Supporting development and validation of Infectious Disease Dx tests.</title>
        <authorList>
            <person name="Minogue T."/>
            <person name="Wolcott M."/>
            <person name="Wasieloski L."/>
            <person name="Aguilar W."/>
            <person name="Moore D."/>
            <person name="Tallon L."/>
            <person name="Sadzewicz L."/>
            <person name="Ott S."/>
            <person name="Zhao X."/>
            <person name="Nagaraj S."/>
            <person name="Vavikolanu K."/>
            <person name="Aluvathingal J."/>
            <person name="Nadendla S."/>
            <person name="Sichtig H."/>
        </authorList>
    </citation>
    <scope>NUCLEOTIDE SEQUENCE [LARGE SCALE GENOMIC DNA]</scope>
    <source>
        <strain evidence="2">FDAARGOS_369</strain>
    </source>
</reference>
<proteinExistence type="predicted"/>
<protein>
    <recommendedName>
        <fullName evidence="3">Phage protein</fullName>
    </recommendedName>
</protein>
<dbReference type="RefSeq" id="WP_070600053.1">
    <property type="nucleotide sequence ID" value="NZ_CP023510.1"/>
</dbReference>
<organism evidence="1 2">
    <name type="scientific">Rothia mucilaginosa</name>
    <dbReference type="NCBI Taxonomy" id="43675"/>
    <lineage>
        <taxon>Bacteria</taxon>
        <taxon>Bacillati</taxon>
        <taxon>Actinomycetota</taxon>
        <taxon>Actinomycetes</taxon>
        <taxon>Micrococcales</taxon>
        <taxon>Micrococcaceae</taxon>
        <taxon>Rothia</taxon>
    </lineage>
</organism>
<accession>A0A291DD07</accession>
<evidence type="ECO:0008006" key="3">
    <source>
        <dbReference type="Google" id="ProtNLM"/>
    </source>
</evidence>
<dbReference type="Pfam" id="PF09355">
    <property type="entry name" value="Phage_Gp19"/>
    <property type="match status" value="1"/>
</dbReference>
<gene>
    <name evidence="1" type="ORF">CO690_00795</name>
</gene>
<dbReference type="InterPro" id="IPR018963">
    <property type="entry name" value="Mycophage_D29_Gp19"/>
</dbReference>
<dbReference type="AlphaFoldDB" id="A0A291DD07"/>
<evidence type="ECO:0000313" key="1">
    <source>
        <dbReference type="EMBL" id="ATF62287.1"/>
    </source>
</evidence>
<sequence length="130" mass="14045">MASMDNGYPLVLAEDLRARWPDMPLGSDATAQVLLEDAGALIRASAPHWAELDEYVLRMVACAMVKRGMAASAYPDGASSISQTAGPYNQQVSFSNPNGALFLTKAEKKLLKVGSQKAFVYDLLDEQVVH</sequence>
<evidence type="ECO:0000313" key="2">
    <source>
        <dbReference type="Proteomes" id="UP000218628"/>
    </source>
</evidence>
<dbReference type="Proteomes" id="UP000218628">
    <property type="component" value="Chromosome"/>
</dbReference>
<dbReference type="EMBL" id="CP023510">
    <property type="protein sequence ID" value="ATF62287.1"/>
    <property type="molecule type" value="Genomic_DNA"/>
</dbReference>